<name>A0A9P6ATM3_9AGAM</name>
<dbReference type="AlphaFoldDB" id="A0A9P6ATM3"/>
<dbReference type="Proteomes" id="UP000886523">
    <property type="component" value="Unassembled WGS sequence"/>
</dbReference>
<comment type="caution">
    <text evidence="2">The sequence shown here is derived from an EMBL/GenBank/DDBJ whole genome shotgun (WGS) entry which is preliminary data.</text>
</comment>
<sequence>MHYSCLEMGEWDTGSAEVRTATMASEEVALTQDPVREKITDLEARIQELERLLKEKDAFIQAQSASETTPQDSIPEIAESISASANGTENRTSVQQPIDKLTAVQNAISANKAHQQALQARSTLLKAELARADKLFAQVDRGVDEDVDELSVDVPEDWAIFVAPGGSAVRPLLSKKQICLEDSPFLEDAARYKRYVSLTTPHTFNSKERTALAAALRSENMRLYAFELATSGVSDPLEEVRKQPTHFTNHNMKVLIGIALPIRSV</sequence>
<reference evidence="2" key="1">
    <citation type="journal article" date="2020" name="Nat. Commun.">
        <title>Large-scale genome sequencing of mycorrhizal fungi provides insights into the early evolution of symbiotic traits.</title>
        <authorList>
            <person name="Miyauchi S."/>
            <person name="Kiss E."/>
            <person name="Kuo A."/>
            <person name="Drula E."/>
            <person name="Kohler A."/>
            <person name="Sanchez-Garcia M."/>
            <person name="Morin E."/>
            <person name="Andreopoulos B."/>
            <person name="Barry K.W."/>
            <person name="Bonito G."/>
            <person name="Buee M."/>
            <person name="Carver A."/>
            <person name="Chen C."/>
            <person name="Cichocki N."/>
            <person name="Clum A."/>
            <person name="Culley D."/>
            <person name="Crous P.W."/>
            <person name="Fauchery L."/>
            <person name="Girlanda M."/>
            <person name="Hayes R.D."/>
            <person name="Keri Z."/>
            <person name="LaButti K."/>
            <person name="Lipzen A."/>
            <person name="Lombard V."/>
            <person name="Magnuson J."/>
            <person name="Maillard F."/>
            <person name="Murat C."/>
            <person name="Nolan M."/>
            <person name="Ohm R.A."/>
            <person name="Pangilinan J."/>
            <person name="Pereira M.F."/>
            <person name="Perotto S."/>
            <person name="Peter M."/>
            <person name="Pfister S."/>
            <person name="Riley R."/>
            <person name="Sitrit Y."/>
            <person name="Stielow J.B."/>
            <person name="Szollosi G."/>
            <person name="Zifcakova L."/>
            <person name="Stursova M."/>
            <person name="Spatafora J.W."/>
            <person name="Tedersoo L."/>
            <person name="Vaario L.M."/>
            <person name="Yamada A."/>
            <person name="Yan M."/>
            <person name="Wang P."/>
            <person name="Xu J."/>
            <person name="Bruns T."/>
            <person name="Baldrian P."/>
            <person name="Vilgalys R."/>
            <person name="Dunand C."/>
            <person name="Henrissat B."/>
            <person name="Grigoriev I.V."/>
            <person name="Hibbett D."/>
            <person name="Nagy L.G."/>
            <person name="Martin F.M."/>
        </authorList>
    </citation>
    <scope>NUCLEOTIDE SEQUENCE</scope>
    <source>
        <strain evidence="2">UP504</strain>
    </source>
</reference>
<dbReference type="EMBL" id="MU129013">
    <property type="protein sequence ID" value="KAF9510631.1"/>
    <property type="molecule type" value="Genomic_DNA"/>
</dbReference>
<organism evidence="2 3">
    <name type="scientific">Hydnum rufescens UP504</name>
    <dbReference type="NCBI Taxonomy" id="1448309"/>
    <lineage>
        <taxon>Eukaryota</taxon>
        <taxon>Fungi</taxon>
        <taxon>Dikarya</taxon>
        <taxon>Basidiomycota</taxon>
        <taxon>Agaricomycotina</taxon>
        <taxon>Agaricomycetes</taxon>
        <taxon>Cantharellales</taxon>
        <taxon>Hydnaceae</taxon>
        <taxon>Hydnum</taxon>
    </lineage>
</organism>
<accession>A0A9P6ATM3</accession>
<feature type="coiled-coil region" evidence="1">
    <location>
        <begin position="32"/>
        <end position="59"/>
    </location>
</feature>
<proteinExistence type="predicted"/>
<protein>
    <submittedName>
        <fullName evidence="2">Uncharacterized protein</fullName>
    </submittedName>
</protein>
<keyword evidence="1" id="KW-0175">Coiled coil</keyword>
<evidence type="ECO:0000313" key="2">
    <source>
        <dbReference type="EMBL" id="KAF9510631.1"/>
    </source>
</evidence>
<evidence type="ECO:0000256" key="1">
    <source>
        <dbReference type="SAM" id="Coils"/>
    </source>
</evidence>
<gene>
    <name evidence="2" type="ORF">BS47DRAFT_57258</name>
</gene>
<evidence type="ECO:0000313" key="3">
    <source>
        <dbReference type="Proteomes" id="UP000886523"/>
    </source>
</evidence>
<dbReference type="OrthoDB" id="2143914at2759"/>
<keyword evidence="3" id="KW-1185">Reference proteome</keyword>